<gene>
    <name evidence="6" type="ORF">KUTeg_015997</name>
</gene>
<organism evidence="6 7">
    <name type="scientific">Tegillarca granosa</name>
    <name type="common">Malaysian cockle</name>
    <name type="synonym">Anadara granosa</name>
    <dbReference type="NCBI Taxonomy" id="220873"/>
    <lineage>
        <taxon>Eukaryota</taxon>
        <taxon>Metazoa</taxon>
        <taxon>Spiralia</taxon>
        <taxon>Lophotrochozoa</taxon>
        <taxon>Mollusca</taxon>
        <taxon>Bivalvia</taxon>
        <taxon>Autobranchia</taxon>
        <taxon>Pteriomorphia</taxon>
        <taxon>Arcoida</taxon>
        <taxon>Arcoidea</taxon>
        <taxon>Arcidae</taxon>
        <taxon>Tegillarca</taxon>
    </lineage>
</organism>
<evidence type="ECO:0000256" key="3">
    <source>
        <dbReference type="ARBA" id="ARBA00022833"/>
    </source>
</evidence>
<dbReference type="Pfam" id="PF02176">
    <property type="entry name" value="zf-TRAF"/>
    <property type="match status" value="2"/>
</dbReference>
<dbReference type="InterPro" id="IPR001293">
    <property type="entry name" value="Znf_TRAF"/>
</dbReference>
<keyword evidence="2 4" id="KW-0863">Zinc-finger</keyword>
<name>A0ABQ9EJJ9_TEGGR</name>
<evidence type="ECO:0000256" key="4">
    <source>
        <dbReference type="PROSITE-ProRule" id="PRU00207"/>
    </source>
</evidence>
<feature type="zinc finger region" description="TRAF-type" evidence="4">
    <location>
        <begin position="137"/>
        <end position="186"/>
    </location>
</feature>
<sequence>MEKNIGTPPLKFRRIRYIGMKTFNRGKNLIQKVRTETMKIRTREERITSNRNPFDYIKLLAVMGPLRFAFCSGRNFLQFHDHLNTCRYRPVKCSNRQCSHVCQKWESFRHLNECKFIKIHCDYDGCKMTVQRGLLEAHRKICQFKPKPCPNQKLGCQMHIFSKELINHLDSCAYVEVKCKYCEAKVIRQYVGQHLNHCPLLVLECEACKMQIFRRDFSYHQDRCPNILYRCHNTGCEEILTKAQMMVHQNECQFKIQRCQNVYCVFLWQIERHKSNCEYRIIKCEDCGKYIYKKDFEKHKKEHNQMLVYELCKMTFPNSAYEVYKKWMCPRHIHFFVSHCDICYKVVQFSDLEDHKTSILPRMNIILSERFHEYDQNAFKSYFWSCFLKYVLFWVVSVNCDLVQEQSTHCHLNRSAVDQENPLIYFLPEIQQSITNSNGVNRNDIKNRFYESVSYPTERIKRCNSLPTEYAVESLVSLLSEPEIQEPTATRTFEDNQTDSFRYKIKNFVSGRKKFNNILKAIDNNILPLKRTMDLKNYGQDKIN</sequence>
<proteinExistence type="predicted"/>
<feature type="domain" description="TRAF-type" evidence="5">
    <location>
        <begin position="137"/>
        <end position="186"/>
    </location>
</feature>
<dbReference type="Proteomes" id="UP001217089">
    <property type="component" value="Unassembled WGS sequence"/>
</dbReference>
<evidence type="ECO:0000256" key="2">
    <source>
        <dbReference type="ARBA" id="ARBA00022771"/>
    </source>
</evidence>
<feature type="zinc finger region" description="TRAF-type" evidence="4">
    <location>
        <begin position="194"/>
        <end position="236"/>
    </location>
</feature>
<evidence type="ECO:0000259" key="5">
    <source>
        <dbReference type="PROSITE" id="PS50145"/>
    </source>
</evidence>
<dbReference type="PROSITE" id="PS50145">
    <property type="entry name" value="ZF_TRAF"/>
    <property type="match status" value="3"/>
</dbReference>
<dbReference type="InterPro" id="IPR013083">
    <property type="entry name" value="Znf_RING/FYVE/PHD"/>
</dbReference>
<dbReference type="PANTHER" id="PTHR10131:SF94">
    <property type="entry name" value="TNF RECEPTOR-ASSOCIATED FACTOR 4"/>
    <property type="match status" value="1"/>
</dbReference>
<accession>A0ABQ9EJJ9</accession>
<dbReference type="Gene3D" id="3.30.40.10">
    <property type="entry name" value="Zinc/RING finger domain, C3HC4 (zinc finger)"/>
    <property type="match status" value="3"/>
</dbReference>
<feature type="domain" description="TRAF-type" evidence="5">
    <location>
        <begin position="194"/>
        <end position="236"/>
    </location>
</feature>
<keyword evidence="1 4" id="KW-0479">Metal-binding</keyword>
<dbReference type="PANTHER" id="PTHR10131">
    <property type="entry name" value="TNF RECEPTOR ASSOCIATED FACTOR"/>
    <property type="match status" value="1"/>
</dbReference>
<feature type="zinc finger region" description="TRAF-type" evidence="4">
    <location>
        <begin position="82"/>
        <end position="136"/>
    </location>
</feature>
<evidence type="ECO:0000256" key="1">
    <source>
        <dbReference type="ARBA" id="ARBA00022723"/>
    </source>
</evidence>
<evidence type="ECO:0000313" key="6">
    <source>
        <dbReference type="EMBL" id="KAJ8305452.1"/>
    </source>
</evidence>
<reference evidence="6 7" key="1">
    <citation type="submission" date="2022-12" db="EMBL/GenBank/DDBJ databases">
        <title>Chromosome-level genome of Tegillarca granosa.</title>
        <authorList>
            <person name="Kim J."/>
        </authorList>
    </citation>
    <scope>NUCLEOTIDE SEQUENCE [LARGE SCALE GENOMIC DNA]</scope>
    <source>
        <strain evidence="6">Teg-2019</strain>
        <tissue evidence="6">Adductor muscle</tissue>
    </source>
</reference>
<dbReference type="SUPFAM" id="SSF49599">
    <property type="entry name" value="TRAF domain-like"/>
    <property type="match status" value="1"/>
</dbReference>
<comment type="caution">
    <text evidence="6">The sequence shown here is derived from an EMBL/GenBank/DDBJ whole genome shotgun (WGS) entry which is preliminary data.</text>
</comment>
<protein>
    <recommendedName>
        <fullName evidence="5">TRAF-type domain-containing protein</fullName>
    </recommendedName>
</protein>
<keyword evidence="7" id="KW-1185">Reference proteome</keyword>
<feature type="domain" description="TRAF-type" evidence="5">
    <location>
        <begin position="82"/>
        <end position="136"/>
    </location>
</feature>
<evidence type="ECO:0000313" key="7">
    <source>
        <dbReference type="Proteomes" id="UP001217089"/>
    </source>
</evidence>
<dbReference type="EMBL" id="JARBDR010000813">
    <property type="protein sequence ID" value="KAJ8305452.1"/>
    <property type="molecule type" value="Genomic_DNA"/>
</dbReference>
<keyword evidence="3 4" id="KW-0862">Zinc</keyword>